<feature type="transmembrane region" description="Helical" evidence="2">
    <location>
        <begin position="280"/>
        <end position="298"/>
    </location>
</feature>
<proteinExistence type="predicted"/>
<feature type="transmembrane region" description="Helical" evidence="2">
    <location>
        <begin position="310"/>
        <end position="335"/>
    </location>
</feature>
<dbReference type="EMBL" id="KL648012">
    <property type="protein sequence ID" value="KEY72795.1"/>
    <property type="molecule type" value="Genomic_DNA"/>
</dbReference>
<feature type="transmembrane region" description="Helical" evidence="2">
    <location>
        <begin position="506"/>
        <end position="523"/>
    </location>
</feature>
<dbReference type="AlphaFoldDB" id="A0A084B5G6"/>
<feature type="compositionally biased region" description="Basic and acidic residues" evidence="1">
    <location>
        <begin position="606"/>
        <end position="616"/>
    </location>
</feature>
<protein>
    <submittedName>
        <fullName evidence="3">Uncharacterized protein</fullName>
    </submittedName>
</protein>
<feature type="transmembrane region" description="Helical" evidence="2">
    <location>
        <begin position="347"/>
        <end position="369"/>
    </location>
</feature>
<dbReference type="Proteomes" id="UP000028045">
    <property type="component" value="Unassembled WGS sequence"/>
</dbReference>
<sequence length="644" mass="71366">MTSSVAASITPSATATASSFPLTISLRPSIDGASDFSPFRDLTRLTNGNPFSFRDLISDGIDGGQHVVLFRSGCQVDGVHDCTRACRDTSLLFASLETFYNCAALAAIVHYDEGQAYSISDETERNASSLMGNGSLAEFDSRPVLSSFISCAQEACAEDGLEEPCNDSLISLSDGESTPEQIFDAMEQFCPELAAEINPDIFGPGVLISYILQVCFGVMLYALLKAFNIFVRYTQEPAQTKPGRRAMTLNRIETILWRDSSALSRTSIAIATTLVEFQEAQCWFVFAVQISSILAIVVNSEDSGAHWGELIMNAATAYHVSLNGVLCIFLIQVCLHKEGIRNWHTFLGFFVEYVLAAVVTSQSVSWGAAFELFRSQGSLEACGGNPSPRTYCATTNGADGYRITFFPHPIFYKIVFLTLNTITIVVLCVDQLAWTIRHHHRTQHIRIGKHRLGRWPDGPLKRYWVHFTTWLWRILEVSYVATSILYLASLLQVVNGNSFASNRWTYGQIIAMTIWGPVIVKLFDLIISGPPKNDVPTLNAGPPRLRIDNVINRRYGTPTDSEAESRARTPSPSRRMLALNQPRRRAAASSSKKPIAPIWQLRGRRRSNEDVERPEMINELTPKPNASNNEDHGDNTSSVDKNKP</sequence>
<dbReference type="HOGENOM" id="CLU_028978_0_0_1"/>
<evidence type="ECO:0000313" key="4">
    <source>
        <dbReference type="Proteomes" id="UP000028045"/>
    </source>
</evidence>
<keyword evidence="2" id="KW-0812">Transmembrane</keyword>
<evidence type="ECO:0000256" key="1">
    <source>
        <dbReference type="SAM" id="MobiDB-lite"/>
    </source>
</evidence>
<feature type="transmembrane region" description="Helical" evidence="2">
    <location>
        <begin position="410"/>
        <end position="436"/>
    </location>
</feature>
<accession>A0A084B5G6</accession>
<keyword evidence="4" id="KW-1185">Reference proteome</keyword>
<feature type="region of interest" description="Disordered" evidence="1">
    <location>
        <begin position="549"/>
        <end position="644"/>
    </location>
</feature>
<keyword evidence="2" id="KW-0472">Membrane</keyword>
<evidence type="ECO:0000256" key="2">
    <source>
        <dbReference type="SAM" id="Phobius"/>
    </source>
</evidence>
<feature type="transmembrane region" description="Helical" evidence="2">
    <location>
        <begin position="201"/>
        <end position="224"/>
    </location>
</feature>
<feature type="transmembrane region" description="Helical" evidence="2">
    <location>
        <begin position="470"/>
        <end position="494"/>
    </location>
</feature>
<keyword evidence="2" id="KW-1133">Transmembrane helix</keyword>
<evidence type="ECO:0000313" key="3">
    <source>
        <dbReference type="EMBL" id="KEY72795.1"/>
    </source>
</evidence>
<name>A0A084B5G6_STACB</name>
<feature type="compositionally biased region" description="Basic and acidic residues" evidence="1">
    <location>
        <begin position="629"/>
        <end position="644"/>
    </location>
</feature>
<reference evidence="3 4" key="1">
    <citation type="journal article" date="2014" name="BMC Genomics">
        <title>Comparative genome sequencing reveals chemotype-specific gene clusters in the toxigenic black mold Stachybotrys.</title>
        <authorList>
            <person name="Semeiks J."/>
            <person name="Borek D."/>
            <person name="Otwinowski Z."/>
            <person name="Grishin N.V."/>
        </authorList>
    </citation>
    <scope>NUCLEOTIDE SEQUENCE [LARGE SCALE GENOMIC DNA]</scope>
    <source>
        <strain evidence="4">CBS 109288 / IBT 7711</strain>
    </source>
</reference>
<dbReference type="OrthoDB" id="4582561at2759"/>
<gene>
    <name evidence="3" type="ORF">S7711_04389</name>
</gene>
<feature type="compositionally biased region" description="Low complexity" evidence="1">
    <location>
        <begin position="587"/>
        <end position="598"/>
    </location>
</feature>
<organism evidence="3 4">
    <name type="scientific">Stachybotrys chartarum (strain CBS 109288 / IBT 7711)</name>
    <name type="common">Toxic black mold</name>
    <name type="synonym">Stilbospora chartarum</name>
    <dbReference type="NCBI Taxonomy" id="1280523"/>
    <lineage>
        <taxon>Eukaryota</taxon>
        <taxon>Fungi</taxon>
        <taxon>Dikarya</taxon>
        <taxon>Ascomycota</taxon>
        <taxon>Pezizomycotina</taxon>
        <taxon>Sordariomycetes</taxon>
        <taxon>Hypocreomycetidae</taxon>
        <taxon>Hypocreales</taxon>
        <taxon>Stachybotryaceae</taxon>
        <taxon>Stachybotrys</taxon>
    </lineage>
</organism>